<gene>
    <name evidence="1" type="ORF">S01H1_18421</name>
</gene>
<feature type="non-terminal residue" evidence="1">
    <location>
        <position position="1"/>
    </location>
</feature>
<organism evidence="1">
    <name type="scientific">marine sediment metagenome</name>
    <dbReference type="NCBI Taxonomy" id="412755"/>
    <lineage>
        <taxon>unclassified sequences</taxon>
        <taxon>metagenomes</taxon>
        <taxon>ecological metagenomes</taxon>
    </lineage>
</organism>
<protein>
    <submittedName>
        <fullName evidence="1">Uncharacterized protein</fullName>
    </submittedName>
</protein>
<proteinExistence type="predicted"/>
<dbReference type="EMBL" id="BARS01009849">
    <property type="protein sequence ID" value="GAF80437.1"/>
    <property type="molecule type" value="Genomic_DNA"/>
</dbReference>
<accession>X0SWY8</accession>
<name>X0SWY8_9ZZZZ</name>
<comment type="caution">
    <text evidence="1">The sequence shown here is derived from an EMBL/GenBank/DDBJ whole genome shotgun (WGS) entry which is preliminary data.</text>
</comment>
<reference evidence="1" key="1">
    <citation type="journal article" date="2014" name="Front. Microbiol.">
        <title>High frequency of phylogenetically diverse reductive dehalogenase-homologous genes in deep subseafloor sedimentary metagenomes.</title>
        <authorList>
            <person name="Kawai M."/>
            <person name="Futagami T."/>
            <person name="Toyoda A."/>
            <person name="Takaki Y."/>
            <person name="Nishi S."/>
            <person name="Hori S."/>
            <person name="Arai W."/>
            <person name="Tsubouchi T."/>
            <person name="Morono Y."/>
            <person name="Uchiyama I."/>
            <person name="Ito T."/>
            <person name="Fujiyama A."/>
            <person name="Inagaki F."/>
            <person name="Takami H."/>
        </authorList>
    </citation>
    <scope>NUCLEOTIDE SEQUENCE</scope>
    <source>
        <strain evidence="1">Expedition CK06-06</strain>
    </source>
</reference>
<evidence type="ECO:0000313" key="1">
    <source>
        <dbReference type="EMBL" id="GAF80437.1"/>
    </source>
</evidence>
<dbReference type="AlphaFoldDB" id="X0SWY8"/>
<sequence>TPLKKFRAHFDGYDVQPRKGQFAKEGQQDVLCSFSKLVVIESDSPYPYEVAKIILKFSDAMSSGWCILEDSIANILGKSTDEVSIDDLVNADVTWEREDNHLFFTDKAGKESRGTVWRVTEVGGMAAGVSPFDKALELLEGKGVGEFTGEAVANPIVQKDGTLVNSILGGAFFEDQRVKDAYNLVNDVYVKKV</sequence>